<accession>A0AA41YR77</accession>
<dbReference type="InterPro" id="IPR029044">
    <property type="entry name" value="Nucleotide-diphossugar_trans"/>
</dbReference>
<reference evidence="1" key="1">
    <citation type="submission" date="2022-09" db="EMBL/GenBank/DDBJ databases">
        <title>Rhodovastum sp. nov. RN2-1 isolated from soil in Seongnam, South Korea.</title>
        <authorList>
            <person name="Le N.T."/>
        </authorList>
    </citation>
    <scope>NUCLEOTIDE SEQUENCE</scope>
    <source>
        <strain evidence="1">RN2-1</strain>
    </source>
</reference>
<dbReference type="AlphaFoldDB" id="A0AA41YR77"/>
<name>A0AA41YR77_9PROT</name>
<evidence type="ECO:0000313" key="1">
    <source>
        <dbReference type="EMBL" id="MCW3477360.1"/>
    </source>
</evidence>
<organism evidence="1 2">
    <name type="scientific">Limobrevibacterium gyesilva</name>
    <dbReference type="NCBI Taxonomy" id="2991712"/>
    <lineage>
        <taxon>Bacteria</taxon>
        <taxon>Pseudomonadati</taxon>
        <taxon>Pseudomonadota</taxon>
        <taxon>Alphaproteobacteria</taxon>
        <taxon>Acetobacterales</taxon>
        <taxon>Acetobacteraceae</taxon>
        <taxon>Limobrevibacterium</taxon>
    </lineage>
</organism>
<comment type="caution">
    <text evidence="1">The sequence shown here is derived from an EMBL/GenBank/DDBJ whole genome shotgun (WGS) entry which is preliminary data.</text>
</comment>
<dbReference type="Gene3D" id="3.90.550.10">
    <property type="entry name" value="Spore Coat Polysaccharide Biosynthesis Protein SpsA, Chain A"/>
    <property type="match status" value="1"/>
</dbReference>
<dbReference type="EMBL" id="JAPDNT010000036">
    <property type="protein sequence ID" value="MCW3477360.1"/>
    <property type="molecule type" value="Genomic_DNA"/>
</dbReference>
<evidence type="ECO:0000313" key="2">
    <source>
        <dbReference type="Proteomes" id="UP001165679"/>
    </source>
</evidence>
<dbReference type="SUPFAM" id="SSF53448">
    <property type="entry name" value="Nucleotide-diphospho-sugar transferases"/>
    <property type="match status" value="1"/>
</dbReference>
<dbReference type="RefSeq" id="WP_264716305.1">
    <property type="nucleotide sequence ID" value="NZ_JAPDNT010000036.1"/>
</dbReference>
<dbReference type="Proteomes" id="UP001165679">
    <property type="component" value="Unassembled WGS sequence"/>
</dbReference>
<protein>
    <submittedName>
        <fullName evidence="1">Uncharacterized protein</fullName>
    </submittedName>
</protein>
<proteinExistence type="predicted"/>
<keyword evidence="2" id="KW-1185">Reference proteome</keyword>
<reference evidence="1" key="2">
    <citation type="submission" date="2022-10" db="EMBL/GenBank/DDBJ databases">
        <authorList>
            <person name="Trinh H.N."/>
        </authorList>
    </citation>
    <scope>NUCLEOTIDE SEQUENCE</scope>
    <source>
        <strain evidence="1">RN2-1</strain>
    </source>
</reference>
<sequence>MSVKDGAPVIAANVPVTGVLVGTPMYGGQCYDSYLHGMLDLRAECLARGLPCHVMTTRNESDIVRARNHILAEFVASSCSHLVFIDSDIGFRGTDVLRLIAHGQDLVGATYAKKNPHAVDFAYVPLDRAPRLASGLVEVAALPGGFFCIRRDAVLEMTGAYRDLRYVKAPQELKGEPWEHHLYNLFGTMICPQSRTYWTEDYAFSRRWRDLGGKIWLDPAIILEHSGTSVFTGDPATSFTSVATAAQSPRRRKGGV</sequence>
<gene>
    <name evidence="1" type="ORF">OL599_22585</name>
</gene>